<dbReference type="RefSeq" id="WP_214296714.1">
    <property type="nucleotide sequence ID" value="NZ_JAHDYS010000003.1"/>
</dbReference>
<dbReference type="InterPro" id="IPR003607">
    <property type="entry name" value="HD/PDEase_dom"/>
</dbReference>
<evidence type="ECO:0000259" key="1">
    <source>
        <dbReference type="Pfam" id="PF01966"/>
    </source>
</evidence>
<evidence type="ECO:0000313" key="2">
    <source>
        <dbReference type="EMBL" id="MBT1071005.1"/>
    </source>
</evidence>
<evidence type="ECO:0000313" key="3">
    <source>
        <dbReference type="Proteomes" id="UP000784128"/>
    </source>
</evidence>
<reference evidence="2 3" key="1">
    <citation type="submission" date="2021-05" db="EMBL/GenBank/DDBJ databases">
        <title>The draft genome of Geobacter chapellei DSM 13688.</title>
        <authorList>
            <person name="Xu Z."/>
            <person name="Masuda Y."/>
            <person name="Itoh H."/>
            <person name="Senoo K."/>
        </authorList>
    </citation>
    <scope>NUCLEOTIDE SEQUENCE [LARGE SCALE GENOMIC DNA]</scope>
    <source>
        <strain evidence="2 3">DSM 13688</strain>
    </source>
</reference>
<dbReference type="Gene3D" id="1.10.3210.10">
    <property type="entry name" value="Hypothetical protein af1432"/>
    <property type="match status" value="1"/>
</dbReference>
<dbReference type="CDD" id="cd00077">
    <property type="entry name" value="HDc"/>
    <property type="match status" value="1"/>
</dbReference>
<sequence>MVVDSRLIMGKYFEGESLELILIHGKMVAELAVAVGHTLGLEETEIVFLEEAAMLHDIGVCRVNAPGIGVHGGFPYITHGIHGREILDAEGLPRHALVCERHIGVGLTVSDIVAQELPLPHHDMTPQNLAEEIICFSDLFYSKNPHKLSHRKTIEKVRCSLGLFGEAKVLIFDSWLTRFGKVL</sequence>
<gene>
    <name evidence="2" type="ORF">KJB30_04365</name>
</gene>
<comment type="caution">
    <text evidence="2">The sequence shown here is derived from an EMBL/GenBank/DDBJ whole genome shotgun (WGS) entry which is preliminary data.</text>
</comment>
<dbReference type="EMBL" id="JAHDYS010000003">
    <property type="protein sequence ID" value="MBT1071005.1"/>
    <property type="molecule type" value="Genomic_DNA"/>
</dbReference>
<dbReference type="SUPFAM" id="SSF109604">
    <property type="entry name" value="HD-domain/PDEase-like"/>
    <property type="match status" value="1"/>
</dbReference>
<organism evidence="2 3">
    <name type="scientific">Pelotalea chapellei</name>
    <dbReference type="NCBI Taxonomy" id="44671"/>
    <lineage>
        <taxon>Bacteria</taxon>
        <taxon>Pseudomonadati</taxon>
        <taxon>Thermodesulfobacteriota</taxon>
        <taxon>Desulfuromonadia</taxon>
        <taxon>Geobacterales</taxon>
        <taxon>Geobacteraceae</taxon>
        <taxon>Pelotalea</taxon>
    </lineage>
</organism>
<dbReference type="Pfam" id="PF01966">
    <property type="entry name" value="HD"/>
    <property type="match status" value="1"/>
</dbReference>
<keyword evidence="3" id="KW-1185">Reference proteome</keyword>
<feature type="domain" description="HD" evidence="1">
    <location>
        <begin position="22"/>
        <end position="138"/>
    </location>
</feature>
<accession>A0ABS5U5R4</accession>
<protein>
    <submittedName>
        <fullName evidence="2">HD domain-containing protein</fullName>
    </submittedName>
</protein>
<name>A0ABS5U5R4_9BACT</name>
<dbReference type="InterPro" id="IPR006674">
    <property type="entry name" value="HD_domain"/>
</dbReference>
<dbReference type="Proteomes" id="UP000784128">
    <property type="component" value="Unassembled WGS sequence"/>
</dbReference>
<proteinExistence type="predicted"/>